<dbReference type="Gene3D" id="3.40.30.10">
    <property type="entry name" value="Glutaredoxin"/>
    <property type="match status" value="1"/>
</dbReference>
<evidence type="ECO:0000256" key="2">
    <source>
        <dbReference type="ARBA" id="ARBA00022448"/>
    </source>
</evidence>
<feature type="domain" description="Glutaredoxin" evidence="6">
    <location>
        <begin position="7"/>
        <end position="70"/>
    </location>
</feature>
<accession>A0A8J3HPF5</accession>
<dbReference type="InterPro" id="IPR002109">
    <property type="entry name" value="Glutaredoxin"/>
</dbReference>
<organism evidence="7 8">
    <name type="scientific">Candidatus Mesenet longicola</name>
    <dbReference type="NCBI Taxonomy" id="1892558"/>
    <lineage>
        <taxon>Bacteria</taxon>
        <taxon>Pseudomonadati</taxon>
        <taxon>Pseudomonadota</taxon>
        <taxon>Alphaproteobacteria</taxon>
        <taxon>Rickettsiales</taxon>
        <taxon>Anaplasmataceae</taxon>
        <taxon>Candidatus Mesenet</taxon>
    </lineage>
</organism>
<keyword evidence="4" id="KW-1015">Disulfide bond</keyword>
<gene>
    <name evidence="7" type="ORF">sL5_04140</name>
</gene>
<dbReference type="SUPFAM" id="SSF52833">
    <property type="entry name" value="Thioredoxin-like"/>
    <property type="match status" value="1"/>
</dbReference>
<dbReference type="InterPro" id="IPR014025">
    <property type="entry name" value="Glutaredoxin_subgr"/>
</dbReference>
<evidence type="ECO:0000256" key="5">
    <source>
        <dbReference type="ARBA" id="ARBA00023284"/>
    </source>
</evidence>
<dbReference type="PANTHER" id="PTHR46679:SF1">
    <property type="entry name" value="GLUTAREDOXIN-2, MITOCHONDRIAL"/>
    <property type="match status" value="1"/>
</dbReference>
<evidence type="ECO:0000256" key="1">
    <source>
        <dbReference type="ARBA" id="ARBA00007787"/>
    </source>
</evidence>
<dbReference type="Proteomes" id="UP000637906">
    <property type="component" value="Unassembled WGS sequence"/>
</dbReference>
<evidence type="ECO:0000256" key="3">
    <source>
        <dbReference type="ARBA" id="ARBA00022982"/>
    </source>
</evidence>
<protein>
    <recommendedName>
        <fullName evidence="6">Glutaredoxin domain-containing protein</fullName>
    </recommendedName>
</protein>
<dbReference type="InterPro" id="IPR036249">
    <property type="entry name" value="Thioredoxin-like_sf"/>
</dbReference>
<comment type="caution">
    <text evidence="7">The sequence shown here is derived from an EMBL/GenBank/DDBJ whole genome shotgun (WGS) entry which is preliminary data.</text>
</comment>
<dbReference type="PRINTS" id="PR00160">
    <property type="entry name" value="GLUTAREDOXIN"/>
</dbReference>
<dbReference type="Pfam" id="PF00462">
    <property type="entry name" value="Glutaredoxin"/>
    <property type="match status" value="1"/>
</dbReference>
<evidence type="ECO:0000313" key="7">
    <source>
        <dbReference type="EMBL" id="GHM59421.1"/>
    </source>
</evidence>
<keyword evidence="5" id="KW-0676">Redox-active center</keyword>
<dbReference type="GO" id="GO:0015035">
    <property type="term" value="F:protein-disulfide reductase activity"/>
    <property type="evidence" value="ECO:0007669"/>
    <property type="project" value="TreeGrafter"/>
</dbReference>
<comment type="similarity">
    <text evidence="1">Belongs to the glutaredoxin family.</text>
</comment>
<evidence type="ECO:0000256" key="4">
    <source>
        <dbReference type="ARBA" id="ARBA00023157"/>
    </source>
</evidence>
<dbReference type="AlphaFoldDB" id="A0A8J3HPF5"/>
<name>A0A8J3HPF5_9RICK</name>
<evidence type="ECO:0000259" key="6">
    <source>
        <dbReference type="Pfam" id="PF00462"/>
    </source>
</evidence>
<keyword evidence="8" id="KW-1185">Reference proteome</keyword>
<dbReference type="EMBL" id="BNGU01000013">
    <property type="protein sequence ID" value="GHM59421.1"/>
    <property type="molecule type" value="Genomic_DNA"/>
</dbReference>
<sequence>MAYTKPVIIYTWEKCGWCKKAKDLLNKKGIEYEEREITNENNYNEISEYLNAKGISKVTVPQIFIGDEHIGGYSDLEKLNAENRLDKMLQDYSFYTADIYENDMDQFDELDIESHTNYDDIL</sequence>
<keyword evidence="2" id="KW-0813">Transport</keyword>
<reference evidence="7 8" key="1">
    <citation type="journal article" date="2021" name="Microb. Ecol.">
        <title>Candidatus Mesenet longicola: Novel Endosymbionts of Brontispa longissima that Induce Cytoplasmic Incompatibility.</title>
        <authorList>
            <person name="Takano S."/>
            <person name="Gotoh Y."/>
            <person name="Hayashi T."/>
        </authorList>
    </citation>
    <scope>NUCLEOTIDE SEQUENCE [LARGE SCALE GENOMIC DNA]</scope>
    <source>
        <strain evidence="7">L5</strain>
    </source>
</reference>
<evidence type="ECO:0000313" key="8">
    <source>
        <dbReference type="Proteomes" id="UP000637906"/>
    </source>
</evidence>
<proteinExistence type="inferred from homology"/>
<dbReference type="PANTHER" id="PTHR46679">
    <property type="match status" value="1"/>
</dbReference>
<dbReference type="PROSITE" id="PS51354">
    <property type="entry name" value="GLUTAREDOXIN_2"/>
    <property type="match status" value="1"/>
</dbReference>
<keyword evidence="3" id="KW-0249">Electron transport</keyword>